<gene>
    <name evidence="2" type="ORF">DM860_009117</name>
</gene>
<evidence type="ECO:0000313" key="3">
    <source>
        <dbReference type="Proteomes" id="UP000249390"/>
    </source>
</evidence>
<dbReference type="InterPro" id="IPR050317">
    <property type="entry name" value="Plant_Fungal_Acyltransferase"/>
</dbReference>
<dbReference type="EMBL" id="NQVE01000183">
    <property type="protein sequence ID" value="RAL41935.1"/>
    <property type="molecule type" value="Genomic_DNA"/>
</dbReference>
<proteinExistence type="inferred from homology"/>
<organism evidence="2 3">
    <name type="scientific">Cuscuta australis</name>
    <dbReference type="NCBI Taxonomy" id="267555"/>
    <lineage>
        <taxon>Eukaryota</taxon>
        <taxon>Viridiplantae</taxon>
        <taxon>Streptophyta</taxon>
        <taxon>Embryophyta</taxon>
        <taxon>Tracheophyta</taxon>
        <taxon>Spermatophyta</taxon>
        <taxon>Magnoliopsida</taxon>
        <taxon>eudicotyledons</taxon>
        <taxon>Gunneridae</taxon>
        <taxon>Pentapetalae</taxon>
        <taxon>asterids</taxon>
        <taxon>lamiids</taxon>
        <taxon>Solanales</taxon>
        <taxon>Convolvulaceae</taxon>
        <taxon>Cuscuteae</taxon>
        <taxon>Cuscuta</taxon>
        <taxon>Cuscuta subgen. Grammica</taxon>
        <taxon>Cuscuta sect. Cleistogrammica</taxon>
    </lineage>
</organism>
<evidence type="ECO:0000313" key="2">
    <source>
        <dbReference type="EMBL" id="RAL41935.1"/>
    </source>
</evidence>
<dbReference type="GO" id="GO:0016747">
    <property type="term" value="F:acyltransferase activity, transferring groups other than amino-acyl groups"/>
    <property type="evidence" value="ECO:0007669"/>
    <property type="project" value="TreeGrafter"/>
</dbReference>
<comment type="similarity">
    <text evidence="1">Belongs to the plant acyltransferase family.</text>
</comment>
<accession>A0A328D8A5</accession>
<dbReference type="InterPro" id="IPR023213">
    <property type="entry name" value="CAT-like_dom_sf"/>
</dbReference>
<dbReference type="PANTHER" id="PTHR31642:SF189">
    <property type="entry name" value="ACYLTRANSFERASE GLAUCE"/>
    <property type="match status" value="1"/>
</dbReference>
<dbReference type="Gene3D" id="3.30.559.10">
    <property type="entry name" value="Chloramphenicol acetyltransferase-like domain"/>
    <property type="match status" value="2"/>
</dbReference>
<sequence length="470" mass="51841">MGTLYRKPAAFPGDLKVTIHDAGLVVPPRQETGNRSMFLSNIDKVLNFDVQTLHFFPKNPDFPPEKAAGRAKKALRRLLQFPHYDWLAGRLRKGGGAAAGRLEIECNGAGVGFVRAASEFELEEIGDLVYPNPAFRKLVAAGFDFLEKDDQPLCIVQVTSFKCGGFAMGVSTNHATFDGMGFKAFLQNLASQARDGGAGGGDGDLPLAVVPCNDRSLLAARSPPRVTFPHPELLRLNLGDGEEMAPPVFDCLKDELSFEIFRLSSADIDKLKREANAAPPEGDAVKAKVTGFNVITAHIWRCKALSHDIENNSERLSTVLFAVDIRPRLNPPLPPSYAGNAVLTAYATAKCRELEEGPFWKTTHMVYEGAARVTDEYARSAIDWGEVYKGFPHGEFLVSSWWRLGFEGVEYPWGKPTYSCPVVYHRKDIILLFPDIDKKDGKEKNGVNVLVALPPKEMEAFHSLFLKYLA</sequence>
<evidence type="ECO:0008006" key="4">
    <source>
        <dbReference type="Google" id="ProtNLM"/>
    </source>
</evidence>
<name>A0A328D8A5_9ASTE</name>
<keyword evidence="3" id="KW-1185">Reference proteome</keyword>
<dbReference type="AlphaFoldDB" id="A0A328D8A5"/>
<comment type="caution">
    <text evidence="2">The sequence shown here is derived from an EMBL/GenBank/DDBJ whole genome shotgun (WGS) entry which is preliminary data.</text>
</comment>
<dbReference type="Pfam" id="PF02458">
    <property type="entry name" value="Transferase"/>
    <property type="match status" value="1"/>
</dbReference>
<protein>
    <recommendedName>
        <fullName evidence="4">Omega-hydroxypalmitate O-feruloyl transferase</fullName>
    </recommendedName>
</protein>
<dbReference type="PANTHER" id="PTHR31642">
    <property type="entry name" value="TRICHOTHECENE 3-O-ACETYLTRANSFERASE"/>
    <property type="match status" value="1"/>
</dbReference>
<evidence type="ECO:0000256" key="1">
    <source>
        <dbReference type="ARBA" id="ARBA00009861"/>
    </source>
</evidence>
<dbReference type="Proteomes" id="UP000249390">
    <property type="component" value="Unassembled WGS sequence"/>
</dbReference>
<reference evidence="2 3" key="1">
    <citation type="submission" date="2018-06" db="EMBL/GenBank/DDBJ databases">
        <title>The Genome of Cuscuta australis (Dodder) Provides Insight into the Evolution of Plant Parasitism.</title>
        <authorList>
            <person name="Liu H."/>
        </authorList>
    </citation>
    <scope>NUCLEOTIDE SEQUENCE [LARGE SCALE GENOMIC DNA]</scope>
    <source>
        <strain evidence="3">cv. Yunnan</strain>
        <tissue evidence="2">Vines</tissue>
    </source>
</reference>